<dbReference type="InterPro" id="IPR012341">
    <property type="entry name" value="6hp_glycosidase-like_sf"/>
</dbReference>
<feature type="coiled-coil region" evidence="1">
    <location>
        <begin position="380"/>
        <end position="407"/>
    </location>
</feature>
<dbReference type="EMBL" id="NPMS01000006">
    <property type="protein sequence ID" value="OZU88194.1"/>
    <property type="molecule type" value="Genomic_DNA"/>
</dbReference>
<evidence type="ECO:0000313" key="4">
    <source>
        <dbReference type="Proteomes" id="UP000216498"/>
    </source>
</evidence>
<dbReference type="OrthoDB" id="9762614at2"/>
<feature type="domain" description="Spermatogenesis-associated protein 20-like TRX" evidence="2">
    <location>
        <begin position="9"/>
        <end position="168"/>
    </location>
</feature>
<keyword evidence="4" id="KW-1185">Reference proteome</keyword>
<evidence type="ECO:0000256" key="1">
    <source>
        <dbReference type="SAM" id="Coils"/>
    </source>
</evidence>
<dbReference type="InterPro" id="IPR004879">
    <property type="entry name" value="Ssp411-like_TRX"/>
</dbReference>
<organism evidence="3 4">
    <name type="scientific">Virgibacillus indicus</name>
    <dbReference type="NCBI Taxonomy" id="2024554"/>
    <lineage>
        <taxon>Bacteria</taxon>
        <taxon>Bacillati</taxon>
        <taxon>Bacillota</taxon>
        <taxon>Bacilli</taxon>
        <taxon>Bacillales</taxon>
        <taxon>Bacillaceae</taxon>
        <taxon>Virgibacillus</taxon>
    </lineage>
</organism>
<dbReference type="Gene3D" id="1.50.10.10">
    <property type="match status" value="1"/>
</dbReference>
<keyword evidence="1" id="KW-0175">Coiled coil</keyword>
<dbReference type="CDD" id="cd02955">
    <property type="entry name" value="SSP411"/>
    <property type="match status" value="1"/>
</dbReference>
<evidence type="ECO:0000259" key="2">
    <source>
        <dbReference type="Pfam" id="PF03190"/>
    </source>
</evidence>
<dbReference type="Proteomes" id="UP000216498">
    <property type="component" value="Unassembled WGS sequence"/>
</dbReference>
<dbReference type="InterPro" id="IPR024705">
    <property type="entry name" value="Ssp411"/>
</dbReference>
<accession>A0A265N9P5</accession>
<proteinExistence type="predicted"/>
<dbReference type="PANTHER" id="PTHR42899:SF1">
    <property type="entry name" value="SPERMATOGENESIS-ASSOCIATED PROTEIN 20"/>
    <property type="match status" value="1"/>
</dbReference>
<evidence type="ECO:0000313" key="3">
    <source>
        <dbReference type="EMBL" id="OZU88194.1"/>
    </source>
</evidence>
<sequence>MQSNNKPTKLIHEKSPYLLQHAYNPVNWYPWGEEAFKKAKQENKPIFLSIGYSTCHWCHVMAHESFEDKEVAALLNEYYISIKVDREERPDVDSVYMKVCQMMTGHGGWPLTIFMTPDQIPFYAGTYFPKESKYGMPGIMDALSQLHEKYLKDSDHIEEVTESVTNALNRTITAKSEKRLTQETTNTAYQQLGKSFDFTHGGFSGAPKFPAPQNLLYLLTYYHFTGKTAALKMVESTLQSMAAGGIHDHIGFGFARYSTDEKWLVPHFEKMLYDNALLLIAYTECYQVTKNPFYKQVSEQIITFVEREMTSNDGTFYSAIDADSEGVEGKYYVWDHEEIFDVLGEGLGELYSSIYDITPNGNFEGKNIPNLIERTLESAALENNLSVDELQEKLEKARLKLLEAREKRVYPHVDDKILTSWNGMMIAALAKAGKVFGENKYLQMAEKAMSFIDEKLYHEGRLMARYRDGETKYKAYIDDYAFLLWGYIELYDAAFSVKYLNKARNLADQMIELFWDEKDGGFYFSGRDSVALISKDKEVYDGAIPSGNSVASVMLVRLGYLTGVSAYPDKTEEMYYTFFDKINRQASASPFFVQSLLLTDNSTKEVVIIGSENDPERQKLQWRLQGELLPNVTVLATESPNTFSGIVPFASEYKQINGQTTVYVCENFSCQRPTTDIEAALKMILTENIGEVER</sequence>
<dbReference type="RefSeq" id="WP_094886451.1">
    <property type="nucleotide sequence ID" value="NZ_NPMS01000006.1"/>
</dbReference>
<dbReference type="PIRSF" id="PIRSF006402">
    <property type="entry name" value="UCP006402_thioredoxin"/>
    <property type="match status" value="1"/>
</dbReference>
<dbReference type="SUPFAM" id="SSF52833">
    <property type="entry name" value="Thioredoxin-like"/>
    <property type="match status" value="1"/>
</dbReference>
<comment type="caution">
    <text evidence="3">The sequence shown here is derived from an EMBL/GenBank/DDBJ whole genome shotgun (WGS) entry which is preliminary data.</text>
</comment>
<dbReference type="SUPFAM" id="SSF48208">
    <property type="entry name" value="Six-hairpin glycosidases"/>
    <property type="match status" value="1"/>
</dbReference>
<reference evidence="3 4" key="1">
    <citation type="submission" date="2017-08" db="EMBL/GenBank/DDBJ databases">
        <title>Virgibacillus indicus sp. nov. and Virgibacillus profoundi sp. nov, two moderately halophilic bacteria isolated from marine sediment by using the Microfluidic Streak Plate.</title>
        <authorList>
            <person name="Xu B."/>
            <person name="Hu B."/>
            <person name="Wang J."/>
            <person name="Zhu Y."/>
            <person name="Huang L."/>
            <person name="Du W."/>
            <person name="Huang Y."/>
        </authorList>
    </citation>
    <scope>NUCLEOTIDE SEQUENCE [LARGE SCALE GENOMIC DNA]</scope>
    <source>
        <strain evidence="3 4">IO3-P2-C2</strain>
    </source>
</reference>
<protein>
    <recommendedName>
        <fullName evidence="2">Spermatogenesis-associated protein 20-like TRX domain-containing protein</fullName>
    </recommendedName>
</protein>
<name>A0A265N9P5_9BACI</name>
<dbReference type="AlphaFoldDB" id="A0A265N9P5"/>
<dbReference type="InterPro" id="IPR008928">
    <property type="entry name" value="6-hairpin_glycosidase_sf"/>
</dbReference>
<dbReference type="Pfam" id="PF03190">
    <property type="entry name" value="Thioredox_DsbH"/>
    <property type="match status" value="1"/>
</dbReference>
<dbReference type="GO" id="GO:0005975">
    <property type="term" value="P:carbohydrate metabolic process"/>
    <property type="evidence" value="ECO:0007669"/>
    <property type="project" value="InterPro"/>
</dbReference>
<gene>
    <name evidence="3" type="ORF">CIL03_13830</name>
</gene>
<dbReference type="PANTHER" id="PTHR42899">
    <property type="entry name" value="SPERMATOGENESIS-ASSOCIATED PROTEIN 20"/>
    <property type="match status" value="1"/>
</dbReference>
<dbReference type="Gene3D" id="3.40.30.10">
    <property type="entry name" value="Glutaredoxin"/>
    <property type="match status" value="1"/>
</dbReference>
<dbReference type="InterPro" id="IPR036249">
    <property type="entry name" value="Thioredoxin-like_sf"/>
</dbReference>